<dbReference type="Proteomes" id="UP000220840">
    <property type="component" value="Unassembled WGS sequence"/>
</dbReference>
<evidence type="ECO:0000256" key="6">
    <source>
        <dbReference type="PIRSR" id="PIRSR606710-2"/>
    </source>
</evidence>
<reference evidence="9 10" key="1">
    <citation type="submission" date="2017-10" db="EMBL/GenBank/DDBJ databases">
        <title>Effective Description of Clostridium neonatale sp. nov. linked to necrotizing enterocolitis in neonates and a clarification of species assignable to the genus Clostridium (Prazmowski 1880) emend. Lawson and Rainey 2016.</title>
        <authorList>
            <person name="Bernard K."/>
            <person name="Burdz T."/>
            <person name="Wiebe D."/>
            <person name="Balcewich B."/>
            <person name="Alfa M."/>
            <person name="Bernier A.-M."/>
        </authorList>
    </citation>
    <scope>NUCLEOTIDE SEQUENCE [LARGE SCALE GENOMIC DNA]</scope>
    <source>
        <strain evidence="9 10">LCDC99A005</strain>
    </source>
</reference>
<dbReference type="OrthoDB" id="9801455at2"/>
<evidence type="ECO:0000313" key="9">
    <source>
        <dbReference type="EMBL" id="PEG30417.1"/>
    </source>
</evidence>
<dbReference type="SUPFAM" id="SSF49384">
    <property type="entry name" value="Carbohydrate-binding domain"/>
    <property type="match status" value="2"/>
</dbReference>
<dbReference type="SMART" id="SM00637">
    <property type="entry name" value="CBD_II"/>
    <property type="match status" value="2"/>
</dbReference>
<keyword evidence="4" id="KW-0326">Glycosidase</keyword>
<comment type="caution">
    <text evidence="9">The sequence shown here is derived from an EMBL/GenBank/DDBJ whole genome shotgun (WGS) entry which is preliminary data.</text>
</comment>
<dbReference type="SUPFAM" id="SSF49899">
    <property type="entry name" value="Concanavalin A-like lectins/glucanases"/>
    <property type="match status" value="1"/>
</dbReference>
<evidence type="ECO:0000256" key="4">
    <source>
        <dbReference type="ARBA" id="ARBA00023295"/>
    </source>
</evidence>
<evidence type="ECO:0000256" key="2">
    <source>
        <dbReference type="ARBA" id="ARBA00009865"/>
    </source>
</evidence>
<dbReference type="CDD" id="cd18832">
    <property type="entry name" value="GH43_GsAbnA-like"/>
    <property type="match status" value="1"/>
</dbReference>
<dbReference type="InterPro" id="IPR006710">
    <property type="entry name" value="Glyco_hydro_43"/>
</dbReference>
<dbReference type="PROSITE" id="PS51173">
    <property type="entry name" value="CBM2"/>
    <property type="match status" value="2"/>
</dbReference>
<accession>A0A2A7MFU4</accession>
<evidence type="ECO:0000259" key="8">
    <source>
        <dbReference type="PROSITE" id="PS51173"/>
    </source>
</evidence>
<gene>
    <name evidence="9" type="ORF">CQ394_01445</name>
</gene>
<feature type="chain" id="PRO_5012360030" evidence="7">
    <location>
        <begin position="31"/>
        <end position="1089"/>
    </location>
</feature>
<dbReference type="Gene3D" id="2.60.40.290">
    <property type="match status" value="2"/>
</dbReference>
<dbReference type="InterPro" id="IPR050727">
    <property type="entry name" value="GH43_arabinanases"/>
</dbReference>
<comment type="pathway">
    <text evidence="1">Glycan metabolism; L-arabinan degradation.</text>
</comment>
<dbReference type="STRING" id="137838.GCA_001458595_01730"/>
<feature type="domain" description="CBM2" evidence="8">
    <location>
        <begin position="871"/>
        <end position="978"/>
    </location>
</feature>
<keyword evidence="3" id="KW-0378">Hydrolase</keyword>
<dbReference type="InterPro" id="IPR008965">
    <property type="entry name" value="CBM2/CBM3_carb-bd_dom_sf"/>
</dbReference>
<dbReference type="InterPro" id="IPR001919">
    <property type="entry name" value="CBD2"/>
</dbReference>
<dbReference type="GO" id="GO:0005975">
    <property type="term" value="P:carbohydrate metabolic process"/>
    <property type="evidence" value="ECO:0007669"/>
    <property type="project" value="InterPro"/>
</dbReference>
<dbReference type="Gene3D" id="2.115.10.20">
    <property type="entry name" value="Glycosyl hydrolase domain, family 43"/>
    <property type="match status" value="1"/>
</dbReference>
<dbReference type="Pfam" id="PF20578">
    <property type="entry name" value="aBig_2"/>
    <property type="match status" value="1"/>
</dbReference>
<name>A0A2A7MFU4_9CLOT</name>
<dbReference type="Pfam" id="PF00553">
    <property type="entry name" value="CBM_2"/>
    <property type="match status" value="2"/>
</dbReference>
<dbReference type="PANTHER" id="PTHR43301:SF3">
    <property type="entry name" value="ARABINAN ENDO-1,5-ALPHA-L-ARABINOSIDASE A-RELATED"/>
    <property type="match status" value="1"/>
</dbReference>
<evidence type="ECO:0000256" key="7">
    <source>
        <dbReference type="SAM" id="SignalP"/>
    </source>
</evidence>
<proteinExistence type="inferred from homology"/>
<feature type="active site" description="Proton donor" evidence="5">
    <location>
        <position position="308"/>
    </location>
</feature>
<feature type="active site" description="Proton acceptor" evidence="5">
    <location>
        <position position="59"/>
    </location>
</feature>
<keyword evidence="10" id="KW-1185">Reference proteome</keyword>
<protein>
    <submittedName>
        <fullName evidence="9">Beta-xylosidase</fullName>
    </submittedName>
</protein>
<dbReference type="SUPFAM" id="SSF75005">
    <property type="entry name" value="Arabinanase/levansucrase/invertase"/>
    <property type="match status" value="1"/>
</dbReference>
<dbReference type="Gene3D" id="2.60.120.200">
    <property type="match status" value="1"/>
</dbReference>
<dbReference type="Pfam" id="PF04616">
    <property type="entry name" value="Glyco_hydro_43"/>
    <property type="match status" value="1"/>
</dbReference>
<dbReference type="RefSeq" id="WP_083498759.1">
    <property type="nucleotide sequence ID" value="NZ_CAMRXB010000085.1"/>
</dbReference>
<sequence>MIKKRFKKLTSCVMAGSIITSLIGPTNVFAQDMNQNVQAITNSENQAQVKIKERTSVHDPSIVKDGDTYYVFGSHIEAAKSTDLQNWTKFTNNYTTPNNVLFGDLSKNLAGSFAWAGENDSDSKGGFSVWAPNVFWNADYVNDNGTKGAYMIYYCTSSTYKRSAIGYAVSQNIEGPYTYVDTIMYSGFTSGDSYDTGSKINTNYLNTNIKELIDNGTLTGSNSKWFTSNGAYNTSYSPNAIDPELFYDSEGTLWMTYGSWSGGVYILKVDKSTGKVIYPGKDENSDSGNITDRYFGTRISGGYTKSGEGAKVVYDKETGYYYLYVSYAGLAANGGYNIRLFRSKSPEGPYLDAAGNNAVLPGNVDNAYSGIKLIGNYKFDCLDVGYKAAGHNSSFIDSDGQMYLVYHTRFNNGTEEHQVRVHQMFINEEGWPVVAPYEYSGDKISEDGYSKDEVVGYYQFINHGNSNSSAMIDTLNVELKEDYTVSGDVSGTWSMKDDSYFMNVTIDGVTYKGVFFKQQDESKYVSKVMTFTALGSNNECIWGSKLELKDSEAVQYAGNDLEAKIPSSTKSDITLPTVGAYNTTISWYSSNPSVLDSEGVISRTANDEIITLTAKISKGESVYNKTFNVVVKGKLEKIDLEPTYKYDFDTLNESNEVLNSGIKDGSAILVGSASILDDKNRGKVLSISNEKGAIKENYLALPSDTFSGIINKGYTIGMWVNVDTTDPNYFEHSALFEGNGGGQDKYPVTRISANLFSRINSNGAWADATEISKPLKANTWQYVTYTVNSEGIAVYVDGDEVGSAKGNLTACFADDFLSNMTDVRVGSGNIWGDADISSAKFDNVSVYDTALTDQQVEALYNEEVSSKPEEPSNPSEGNGISFNYKVDEAWENYVKSTVKLTNTSDKTISNWALKADFDGEITQIWNASIASHDGNSYIIKNSGWPQDITTGAAVEFGFIASYEGEKAPEITKHSIVSSEQRVEDDQYKVDFSKSSEWDNGFNGELVINNNGNTPIENWVIEFDYKDTIESIWNAEIVSHKGDHYVIKGKSHNANIKAENSVSFGFEGVPIEGGKSTEVPENYILSEVTY</sequence>
<dbReference type="InterPro" id="IPR013320">
    <property type="entry name" value="ConA-like_dom_sf"/>
</dbReference>
<comment type="similarity">
    <text evidence="2">Belongs to the glycosyl hydrolase 43 family.</text>
</comment>
<dbReference type="GO" id="GO:0004553">
    <property type="term" value="F:hydrolase activity, hydrolyzing O-glycosyl compounds"/>
    <property type="evidence" value="ECO:0007669"/>
    <property type="project" value="InterPro"/>
</dbReference>
<feature type="site" description="Important for catalytic activity, responsible for pKa modulation of the active site Glu and correct orientation of both the proton donor and substrate" evidence="6">
    <location>
        <position position="242"/>
    </location>
</feature>
<dbReference type="Pfam" id="PF13385">
    <property type="entry name" value="Laminin_G_3"/>
    <property type="match status" value="1"/>
</dbReference>
<dbReference type="Pfam" id="PF16369">
    <property type="entry name" value="GH43_C"/>
    <property type="match status" value="1"/>
</dbReference>
<evidence type="ECO:0000256" key="3">
    <source>
        <dbReference type="ARBA" id="ARBA00022801"/>
    </source>
</evidence>
<evidence type="ECO:0000256" key="5">
    <source>
        <dbReference type="PIRSR" id="PIRSR606710-1"/>
    </source>
</evidence>
<dbReference type="InterPro" id="IPR046780">
    <property type="entry name" value="aBig_2"/>
</dbReference>
<feature type="signal peptide" evidence="7">
    <location>
        <begin position="1"/>
        <end position="30"/>
    </location>
</feature>
<dbReference type="EMBL" id="PDCJ01000001">
    <property type="protein sequence ID" value="PEG30417.1"/>
    <property type="molecule type" value="Genomic_DNA"/>
</dbReference>
<dbReference type="InterPro" id="IPR023296">
    <property type="entry name" value="Glyco_hydro_beta-prop_sf"/>
</dbReference>
<dbReference type="InterPro" id="IPR012291">
    <property type="entry name" value="CBM2_carb-bd_dom_sf"/>
</dbReference>
<organism evidence="9 10">
    <name type="scientific">Clostridium neonatale</name>
    <dbReference type="NCBI Taxonomy" id="137838"/>
    <lineage>
        <taxon>Bacteria</taxon>
        <taxon>Bacillati</taxon>
        <taxon>Bacillota</taxon>
        <taxon>Clostridia</taxon>
        <taxon>Eubacteriales</taxon>
        <taxon>Clostridiaceae</taxon>
        <taxon>Clostridium</taxon>
    </lineage>
</organism>
<dbReference type="AlphaFoldDB" id="A0A2A7MFU4"/>
<dbReference type="PANTHER" id="PTHR43301">
    <property type="entry name" value="ARABINAN ENDO-1,5-ALPHA-L-ARABINOSIDASE"/>
    <property type="match status" value="1"/>
</dbReference>
<evidence type="ECO:0000256" key="1">
    <source>
        <dbReference type="ARBA" id="ARBA00004834"/>
    </source>
</evidence>
<evidence type="ECO:0000313" key="10">
    <source>
        <dbReference type="Proteomes" id="UP000220840"/>
    </source>
</evidence>
<dbReference type="GO" id="GO:0030247">
    <property type="term" value="F:polysaccharide binding"/>
    <property type="evidence" value="ECO:0007669"/>
    <property type="project" value="UniProtKB-UniRule"/>
</dbReference>
<dbReference type="InterPro" id="IPR032291">
    <property type="entry name" value="Abn2_C"/>
</dbReference>
<feature type="domain" description="CBM2" evidence="8">
    <location>
        <begin position="980"/>
        <end position="1089"/>
    </location>
</feature>
<keyword evidence="7" id="KW-0732">Signal</keyword>
<dbReference type="Gene3D" id="2.40.128.10">
    <property type="match status" value="1"/>
</dbReference>